<dbReference type="RefSeq" id="WP_015712319.1">
    <property type="nucleotide sequence ID" value="NC_015577.1"/>
</dbReference>
<protein>
    <submittedName>
        <fullName evidence="2">Uncharacterized protein</fullName>
    </submittedName>
</protein>
<organism evidence="2 3">
    <name type="scientific">Leadbettera azotonutricia (strain ATCC BAA-888 / DSM 13862 / ZAS-9)</name>
    <name type="common">Treponema azotonutricium</name>
    <dbReference type="NCBI Taxonomy" id="545695"/>
    <lineage>
        <taxon>Bacteria</taxon>
        <taxon>Pseudomonadati</taxon>
        <taxon>Spirochaetota</taxon>
        <taxon>Spirochaetia</taxon>
        <taxon>Spirochaetales</taxon>
        <taxon>Breznakiellaceae</taxon>
        <taxon>Leadbettera</taxon>
    </lineage>
</organism>
<accession>F5Y977</accession>
<evidence type="ECO:0000313" key="2">
    <source>
        <dbReference type="EMBL" id="AEF81936.1"/>
    </source>
</evidence>
<dbReference type="AlphaFoldDB" id="F5Y977"/>
<dbReference type="HOGENOM" id="CLU_1133195_0_0_12"/>
<dbReference type="EMBL" id="CP001841">
    <property type="protein sequence ID" value="AEF81936.1"/>
    <property type="molecule type" value="Genomic_DNA"/>
</dbReference>
<sequence length="245" mass="27082">MTYRCYSKETREGFGGKDPDRDDPASDASPEIAKTLELQKINSRRAKAVAAAGMMGFATIFGACKQPTDSTTQQQPKACECPNGTEHPYGTTMPCCDGEDCTCTVAQLQKPAFEDFFLFDGTISQLVKDQFISAYATLDAEFVVDLKNNYKSPVYVYGDPNNYGDVYDDSIVYFMGEITLQGNHGELTAAILKTMLDEYKADPYNKLVALKSNNKQFLALGKQFNNAKNTVRLSRAAFSRPQLQA</sequence>
<reference evidence="2 3" key="2">
    <citation type="journal article" date="2011" name="ISME J.">
        <title>RNA-seq reveals cooperative metabolic interactions between two termite-gut spirochete species in co-culture.</title>
        <authorList>
            <person name="Rosenthal A.Z."/>
            <person name="Matson E.G."/>
            <person name="Eldar A."/>
            <person name="Leadbetter J.R."/>
        </authorList>
    </citation>
    <scope>NUCLEOTIDE SEQUENCE [LARGE SCALE GENOMIC DNA]</scope>
    <source>
        <strain evidence="3">ATCC BAA-888 / DSM 13862 / ZAS-9</strain>
    </source>
</reference>
<feature type="region of interest" description="Disordered" evidence="1">
    <location>
        <begin position="1"/>
        <end position="28"/>
    </location>
</feature>
<dbReference type="KEGG" id="taz:TREAZ_3243"/>
<feature type="compositionally biased region" description="Basic and acidic residues" evidence="1">
    <location>
        <begin position="1"/>
        <end position="24"/>
    </location>
</feature>
<dbReference type="InParanoid" id="F5Y977"/>
<evidence type="ECO:0000313" key="3">
    <source>
        <dbReference type="Proteomes" id="UP000009222"/>
    </source>
</evidence>
<keyword evidence="3" id="KW-1185">Reference proteome</keyword>
<name>F5Y977_LEAAZ</name>
<evidence type="ECO:0000256" key="1">
    <source>
        <dbReference type="SAM" id="MobiDB-lite"/>
    </source>
</evidence>
<reference evidence="3" key="1">
    <citation type="submission" date="2009-12" db="EMBL/GenBank/DDBJ databases">
        <title>Complete sequence of Treponema azotonutricium strain ZAS-9.</title>
        <authorList>
            <person name="Tetu S.G."/>
            <person name="Matson E."/>
            <person name="Ren Q."/>
            <person name="Seshadri R."/>
            <person name="Elbourne L."/>
            <person name="Hassan K.A."/>
            <person name="Durkin A."/>
            <person name="Radune D."/>
            <person name="Mohamoud Y."/>
            <person name="Shay R."/>
            <person name="Jin S."/>
            <person name="Zhang X."/>
            <person name="Lucey K."/>
            <person name="Ballor N.R."/>
            <person name="Ottesen E."/>
            <person name="Rosenthal R."/>
            <person name="Allen A."/>
            <person name="Leadbetter J.R."/>
            <person name="Paulsen I.T."/>
        </authorList>
    </citation>
    <scope>NUCLEOTIDE SEQUENCE [LARGE SCALE GENOMIC DNA]</scope>
    <source>
        <strain evidence="3">ATCC BAA-888 / DSM 13862 / ZAS-9</strain>
    </source>
</reference>
<proteinExistence type="predicted"/>
<gene>
    <name evidence="2" type="ordered locus">TREAZ_3243</name>
</gene>
<dbReference type="Proteomes" id="UP000009222">
    <property type="component" value="Chromosome"/>
</dbReference>